<reference evidence="1 2" key="1">
    <citation type="journal article" date="2019" name="G3 (Bethesda)">
        <title>Sequencing of a Wild Apple (Malus baccata) Genome Unravels the Differences Between Cultivated and Wild Apple Species Regarding Disease Resistance and Cold Tolerance.</title>
        <authorList>
            <person name="Chen X."/>
        </authorList>
    </citation>
    <scope>NUCLEOTIDE SEQUENCE [LARGE SCALE GENOMIC DNA]</scope>
    <source>
        <strain evidence="2">cv. Shandingzi</strain>
        <tissue evidence="1">Leaves</tissue>
    </source>
</reference>
<evidence type="ECO:0000313" key="1">
    <source>
        <dbReference type="EMBL" id="TQD75670.1"/>
    </source>
</evidence>
<evidence type="ECO:0000313" key="2">
    <source>
        <dbReference type="Proteomes" id="UP000315295"/>
    </source>
</evidence>
<sequence>MGILSNNMVCSGSSMNPIIICEGVFLTWRNPKTMRARDKTFSDRLQFINLVSSLTKVSCFSLQEFFRPTFNNS</sequence>
<proteinExistence type="predicted"/>
<dbReference type="AlphaFoldDB" id="A0A540KNA2"/>
<comment type="caution">
    <text evidence="1">The sequence shown here is derived from an EMBL/GenBank/DDBJ whole genome shotgun (WGS) entry which is preliminary data.</text>
</comment>
<gene>
    <name evidence="1" type="ORF">C1H46_038812</name>
</gene>
<dbReference type="EMBL" id="VIEB01001082">
    <property type="protein sequence ID" value="TQD75670.1"/>
    <property type="molecule type" value="Genomic_DNA"/>
</dbReference>
<keyword evidence="2" id="KW-1185">Reference proteome</keyword>
<organism evidence="1 2">
    <name type="scientific">Malus baccata</name>
    <name type="common">Siberian crab apple</name>
    <name type="synonym">Pyrus baccata</name>
    <dbReference type="NCBI Taxonomy" id="106549"/>
    <lineage>
        <taxon>Eukaryota</taxon>
        <taxon>Viridiplantae</taxon>
        <taxon>Streptophyta</taxon>
        <taxon>Embryophyta</taxon>
        <taxon>Tracheophyta</taxon>
        <taxon>Spermatophyta</taxon>
        <taxon>Magnoliopsida</taxon>
        <taxon>eudicotyledons</taxon>
        <taxon>Gunneridae</taxon>
        <taxon>Pentapetalae</taxon>
        <taxon>rosids</taxon>
        <taxon>fabids</taxon>
        <taxon>Rosales</taxon>
        <taxon>Rosaceae</taxon>
        <taxon>Amygdaloideae</taxon>
        <taxon>Maleae</taxon>
        <taxon>Malus</taxon>
    </lineage>
</organism>
<protein>
    <submittedName>
        <fullName evidence="1">Uncharacterized protein</fullName>
    </submittedName>
</protein>
<name>A0A540KNA2_MALBA</name>
<accession>A0A540KNA2</accession>
<dbReference type="Proteomes" id="UP000315295">
    <property type="component" value="Unassembled WGS sequence"/>
</dbReference>